<evidence type="ECO:0000313" key="2">
    <source>
        <dbReference type="EMBL" id="KEH30780.1"/>
    </source>
</evidence>
<dbReference type="EMBL" id="CM001220">
    <property type="protein sequence ID" value="KEH30780.1"/>
    <property type="molecule type" value="Genomic_DNA"/>
</dbReference>
<name>A0A072UY42_MEDTR</name>
<reference evidence="2 4" key="2">
    <citation type="journal article" date="2014" name="BMC Genomics">
        <title>An improved genome release (version Mt4.0) for the model legume Medicago truncatula.</title>
        <authorList>
            <person name="Tang H."/>
            <person name="Krishnakumar V."/>
            <person name="Bidwell S."/>
            <person name="Rosen B."/>
            <person name="Chan A."/>
            <person name="Zhou S."/>
            <person name="Gentzbittel L."/>
            <person name="Childs K.L."/>
            <person name="Yandell M."/>
            <person name="Gundlach H."/>
            <person name="Mayer K.F."/>
            <person name="Schwartz D.C."/>
            <person name="Town C.D."/>
        </authorList>
    </citation>
    <scope>GENOME REANNOTATION</scope>
    <source>
        <strain evidence="2">A17</strain>
        <strain evidence="3 4">cv. Jemalong A17</strain>
    </source>
</reference>
<feature type="compositionally biased region" description="Basic and acidic residues" evidence="1">
    <location>
        <begin position="10"/>
        <end position="24"/>
    </location>
</feature>
<dbReference type="Proteomes" id="UP000002051">
    <property type="component" value="Chromosome 4"/>
</dbReference>
<sequence length="78" mass="8962">MSPPRRKHNTNLDRDLSPPRKNPEEPFIPASVNERKSGLISVKELRDKIDRKKKDDILEQMDPSISGRGAKHVFSDNK</sequence>
<dbReference type="AlphaFoldDB" id="A0A072UY42"/>
<gene>
    <name evidence="2" type="ordered locus">MTR_4g081725</name>
</gene>
<reference evidence="3" key="3">
    <citation type="submission" date="2015-04" db="UniProtKB">
        <authorList>
            <consortium name="EnsemblPlants"/>
        </authorList>
    </citation>
    <scope>IDENTIFICATION</scope>
    <source>
        <strain evidence="3">cv. Jemalong A17</strain>
    </source>
</reference>
<reference evidence="2 4" key="1">
    <citation type="journal article" date="2011" name="Nature">
        <title>The Medicago genome provides insight into the evolution of rhizobial symbioses.</title>
        <authorList>
            <person name="Young N.D."/>
            <person name="Debelle F."/>
            <person name="Oldroyd G.E."/>
            <person name="Geurts R."/>
            <person name="Cannon S.B."/>
            <person name="Udvardi M.K."/>
            <person name="Benedito V.A."/>
            <person name="Mayer K.F."/>
            <person name="Gouzy J."/>
            <person name="Schoof H."/>
            <person name="Van de Peer Y."/>
            <person name="Proost S."/>
            <person name="Cook D.R."/>
            <person name="Meyers B.C."/>
            <person name="Spannagl M."/>
            <person name="Cheung F."/>
            <person name="De Mita S."/>
            <person name="Krishnakumar V."/>
            <person name="Gundlach H."/>
            <person name="Zhou S."/>
            <person name="Mudge J."/>
            <person name="Bharti A.K."/>
            <person name="Murray J.D."/>
            <person name="Naoumkina M.A."/>
            <person name="Rosen B."/>
            <person name="Silverstein K.A."/>
            <person name="Tang H."/>
            <person name="Rombauts S."/>
            <person name="Zhao P.X."/>
            <person name="Zhou P."/>
            <person name="Barbe V."/>
            <person name="Bardou P."/>
            <person name="Bechner M."/>
            <person name="Bellec A."/>
            <person name="Berger A."/>
            <person name="Berges H."/>
            <person name="Bidwell S."/>
            <person name="Bisseling T."/>
            <person name="Choisne N."/>
            <person name="Couloux A."/>
            <person name="Denny R."/>
            <person name="Deshpande S."/>
            <person name="Dai X."/>
            <person name="Doyle J.J."/>
            <person name="Dudez A.M."/>
            <person name="Farmer A.D."/>
            <person name="Fouteau S."/>
            <person name="Franken C."/>
            <person name="Gibelin C."/>
            <person name="Gish J."/>
            <person name="Goldstein S."/>
            <person name="Gonzalez A.J."/>
            <person name="Green P.J."/>
            <person name="Hallab A."/>
            <person name="Hartog M."/>
            <person name="Hua A."/>
            <person name="Humphray S.J."/>
            <person name="Jeong D.H."/>
            <person name="Jing Y."/>
            <person name="Jocker A."/>
            <person name="Kenton S.M."/>
            <person name="Kim D.J."/>
            <person name="Klee K."/>
            <person name="Lai H."/>
            <person name="Lang C."/>
            <person name="Lin S."/>
            <person name="Macmil S.L."/>
            <person name="Magdelenat G."/>
            <person name="Matthews L."/>
            <person name="McCorrison J."/>
            <person name="Monaghan E.L."/>
            <person name="Mun J.H."/>
            <person name="Najar F.Z."/>
            <person name="Nicholson C."/>
            <person name="Noirot C."/>
            <person name="O'Bleness M."/>
            <person name="Paule C.R."/>
            <person name="Poulain J."/>
            <person name="Prion F."/>
            <person name="Qin B."/>
            <person name="Qu C."/>
            <person name="Retzel E.F."/>
            <person name="Riddle C."/>
            <person name="Sallet E."/>
            <person name="Samain S."/>
            <person name="Samson N."/>
            <person name="Sanders I."/>
            <person name="Saurat O."/>
            <person name="Scarpelli C."/>
            <person name="Schiex T."/>
            <person name="Segurens B."/>
            <person name="Severin A.J."/>
            <person name="Sherrier D.J."/>
            <person name="Shi R."/>
            <person name="Sims S."/>
            <person name="Singer S.R."/>
            <person name="Sinharoy S."/>
            <person name="Sterck L."/>
            <person name="Viollet A."/>
            <person name="Wang B.B."/>
            <person name="Wang K."/>
            <person name="Wang M."/>
            <person name="Wang X."/>
            <person name="Warfsmann J."/>
            <person name="Weissenbach J."/>
            <person name="White D.D."/>
            <person name="White J.D."/>
            <person name="Wiley G.B."/>
            <person name="Wincker P."/>
            <person name="Xing Y."/>
            <person name="Yang L."/>
            <person name="Yao Z."/>
            <person name="Ying F."/>
            <person name="Zhai J."/>
            <person name="Zhou L."/>
            <person name="Zuber A."/>
            <person name="Denarie J."/>
            <person name="Dixon R.A."/>
            <person name="May G.D."/>
            <person name="Schwartz D.C."/>
            <person name="Rogers J."/>
            <person name="Quetier F."/>
            <person name="Town C.D."/>
            <person name="Roe B.A."/>
        </authorList>
    </citation>
    <scope>NUCLEOTIDE SEQUENCE [LARGE SCALE GENOMIC DNA]</scope>
    <source>
        <strain evidence="2">A17</strain>
        <strain evidence="3 4">cv. Jemalong A17</strain>
    </source>
</reference>
<organism evidence="2 4">
    <name type="scientific">Medicago truncatula</name>
    <name type="common">Barrel medic</name>
    <name type="synonym">Medicago tribuloides</name>
    <dbReference type="NCBI Taxonomy" id="3880"/>
    <lineage>
        <taxon>Eukaryota</taxon>
        <taxon>Viridiplantae</taxon>
        <taxon>Streptophyta</taxon>
        <taxon>Embryophyta</taxon>
        <taxon>Tracheophyta</taxon>
        <taxon>Spermatophyta</taxon>
        <taxon>Magnoliopsida</taxon>
        <taxon>eudicotyledons</taxon>
        <taxon>Gunneridae</taxon>
        <taxon>Pentapetalae</taxon>
        <taxon>rosids</taxon>
        <taxon>fabids</taxon>
        <taxon>Fabales</taxon>
        <taxon>Fabaceae</taxon>
        <taxon>Papilionoideae</taxon>
        <taxon>50 kb inversion clade</taxon>
        <taxon>NPAAA clade</taxon>
        <taxon>Hologalegina</taxon>
        <taxon>IRL clade</taxon>
        <taxon>Trifolieae</taxon>
        <taxon>Medicago</taxon>
    </lineage>
</organism>
<feature type="region of interest" description="Disordered" evidence="1">
    <location>
        <begin position="51"/>
        <end position="78"/>
    </location>
</feature>
<dbReference type="InterPro" id="IPR051112">
    <property type="entry name" value="CWC26_splicing_factor"/>
</dbReference>
<dbReference type="eggNOG" id="KOG2654">
    <property type="taxonomic scope" value="Eukaryota"/>
</dbReference>
<proteinExistence type="predicted"/>
<dbReference type="PANTHER" id="PTHR31809">
    <property type="entry name" value="BUD13 HOMOLOG"/>
    <property type="match status" value="1"/>
</dbReference>
<protein>
    <submittedName>
        <fullName evidence="2 3">Uncharacterized protein</fullName>
    </submittedName>
</protein>
<evidence type="ECO:0000313" key="3">
    <source>
        <dbReference type="EnsemblPlants" id="KEH30780"/>
    </source>
</evidence>
<dbReference type="PANTHER" id="PTHR31809:SF0">
    <property type="entry name" value="BUD13 HOMOLOG"/>
    <property type="match status" value="1"/>
</dbReference>
<accession>A0A072UY42</accession>
<dbReference type="PaxDb" id="3880-AES89932"/>
<evidence type="ECO:0000256" key="1">
    <source>
        <dbReference type="SAM" id="MobiDB-lite"/>
    </source>
</evidence>
<feature type="region of interest" description="Disordered" evidence="1">
    <location>
        <begin position="1"/>
        <end position="32"/>
    </location>
</feature>
<keyword evidence="4" id="KW-1185">Reference proteome</keyword>
<evidence type="ECO:0000313" key="4">
    <source>
        <dbReference type="Proteomes" id="UP000002051"/>
    </source>
</evidence>
<dbReference type="HOGENOM" id="CLU_2629133_0_0_1"/>
<dbReference type="EnsemblPlants" id="KEH30780">
    <property type="protein sequence ID" value="KEH30780"/>
    <property type="gene ID" value="MTR_4g081725"/>
</dbReference>
<feature type="non-terminal residue" evidence="2">
    <location>
        <position position="1"/>
    </location>
</feature>